<dbReference type="InterPro" id="IPR003029">
    <property type="entry name" value="S1_domain"/>
</dbReference>
<comment type="similarity">
    <text evidence="1">Belongs to the CvfB family.</text>
</comment>
<evidence type="ECO:0000313" key="3">
    <source>
        <dbReference type="EMBL" id="QSX09337.1"/>
    </source>
</evidence>
<dbReference type="Gene3D" id="1.10.10.10">
    <property type="entry name" value="Winged helix-like DNA-binding domain superfamily/Winged helix DNA-binding domain"/>
    <property type="match status" value="1"/>
</dbReference>
<evidence type="ECO:0000313" key="4">
    <source>
        <dbReference type="Proteomes" id="UP000663499"/>
    </source>
</evidence>
<sequence>MQLGEMQKLTILRQTSIGVYLNEFDGALDDDVLLPQSQVPEGAQVGDELTVFLYRDSEDRLIATVRKPKILMGQIRQLKVVEATNIGAFLDWGLEKDLLLPFKEQIGKVKTGDVCLVALYVDKSDRLCATMKIHNMLGSQSPYKAEDTVKGVVYAMNKEMGVFVAVDEKYHAMIPLNEMFGIYDKGDWVEGRVVKVRPDGKLNLSTRKQAHDEIDGDAETIYQKLDRGNGFLPYHDKSQASAIKSEFGMSKSAFKRAIGRLLKQGKITLSEEGIRKK</sequence>
<dbReference type="PANTHER" id="PTHR37296:SF1">
    <property type="entry name" value="CONSERVED VIRULENCE FACTOR B"/>
    <property type="match status" value="1"/>
</dbReference>
<dbReference type="InterPro" id="IPR014464">
    <property type="entry name" value="CvfB_fam"/>
</dbReference>
<dbReference type="InterPro" id="IPR012340">
    <property type="entry name" value="NA-bd_OB-fold"/>
</dbReference>
<name>A0A975AIC9_9FIRM</name>
<dbReference type="Gene3D" id="2.40.50.140">
    <property type="entry name" value="Nucleic acid-binding proteins"/>
    <property type="match status" value="3"/>
</dbReference>
<dbReference type="SMART" id="SM00316">
    <property type="entry name" value="S1"/>
    <property type="match status" value="2"/>
</dbReference>
<dbReference type="Pfam" id="PF17783">
    <property type="entry name" value="WHD_CvfB"/>
    <property type="match status" value="1"/>
</dbReference>
<dbReference type="PROSITE" id="PS50126">
    <property type="entry name" value="S1"/>
    <property type="match status" value="1"/>
</dbReference>
<dbReference type="PANTHER" id="PTHR37296">
    <property type="entry name" value="CONSERVED VIRULENCE FACTOR B"/>
    <property type="match status" value="1"/>
</dbReference>
<proteinExistence type="inferred from homology"/>
<dbReference type="Pfam" id="PF21543">
    <property type="entry name" value="CvfB_2nd"/>
    <property type="match status" value="1"/>
</dbReference>
<keyword evidence="4" id="KW-1185">Reference proteome</keyword>
<dbReference type="KEGG" id="alka:J0B03_04540"/>
<dbReference type="Proteomes" id="UP000663499">
    <property type="component" value="Chromosome"/>
</dbReference>
<dbReference type="AlphaFoldDB" id="A0A975AIC9"/>
<dbReference type="Pfam" id="PF13509">
    <property type="entry name" value="S1_2"/>
    <property type="match status" value="2"/>
</dbReference>
<dbReference type="RefSeq" id="WP_207300672.1">
    <property type="nucleotide sequence ID" value="NZ_CP071444.1"/>
</dbReference>
<dbReference type="InterPro" id="IPR040764">
    <property type="entry name" value="CvfB_WH"/>
</dbReference>
<evidence type="ECO:0000259" key="2">
    <source>
        <dbReference type="PROSITE" id="PS50126"/>
    </source>
</evidence>
<accession>A0A975AIC9</accession>
<feature type="domain" description="S1 motif" evidence="2">
    <location>
        <begin position="146"/>
        <end position="207"/>
    </location>
</feature>
<protein>
    <submittedName>
        <fullName evidence="3">S1 RNA-binding domain-containing protein</fullName>
    </submittedName>
</protein>
<evidence type="ECO:0000256" key="1">
    <source>
        <dbReference type="PIRNR" id="PIRNR012524"/>
    </source>
</evidence>
<dbReference type="EMBL" id="CP071444">
    <property type="protein sequence ID" value="QSX09337.1"/>
    <property type="molecule type" value="Genomic_DNA"/>
</dbReference>
<dbReference type="InterPro" id="IPR036388">
    <property type="entry name" value="WH-like_DNA-bd_sf"/>
</dbReference>
<dbReference type="GO" id="GO:0003676">
    <property type="term" value="F:nucleic acid binding"/>
    <property type="evidence" value="ECO:0007669"/>
    <property type="project" value="InterPro"/>
</dbReference>
<dbReference type="SUPFAM" id="SSF50249">
    <property type="entry name" value="Nucleic acid-binding proteins"/>
    <property type="match status" value="1"/>
</dbReference>
<dbReference type="PIRSF" id="PIRSF012524">
    <property type="entry name" value="YitL_S1"/>
    <property type="match status" value="1"/>
</dbReference>
<dbReference type="InterPro" id="IPR039566">
    <property type="entry name" value="CvfB_S1_st"/>
</dbReference>
<gene>
    <name evidence="3" type="ORF">J0B03_04540</name>
</gene>
<dbReference type="InterPro" id="IPR048587">
    <property type="entry name" value="CvfB_S1_3rd"/>
</dbReference>
<reference evidence="3" key="1">
    <citation type="submission" date="2021-03" db="EMBL/GenBank/DDBJ databases">
        <title>Alkalibacter marinus sp. nov., isolated from tidal flat sediment.</title>
        <authorList>
            <person name="Namirimu T."/>
            <person name="Yang J.-A."/>
            <person name="Yang S.-H."/>
            <person name="Kim Y.-J."/>
            <person name="Kwon K.K."/>
        </authorList>
    </citation>
    <scope>NUCLEOTIDE SEQUENCE</scope>
    <source>
        <strain evidence="3">ES005</strain>
    </source>
</reference>
<organism evidence="3 4">
    <name type="scientific">Alkalibacter rhizosphaerae</name>
    <dbReference type="NCBI Taxonomy" id="2815577"/>
    <lineage>
        <taxon>Bacteria</taxon>
        <taxon>Bacillati</taxon>
        <taxon>Bacillota</taxon>
        <taxon>Clostridia</taxon>
        <taxon>Eubacteriales</taxon>
        <taxon>Eubacteriaceae</taxon>
        <taxon>Alkalibacter</taxon>
    </lineage>
</organism>